<reference evidence="6 7" key="1">
    <citation type="journal article" date="2012" name="Eukaryot. Cell">
        <title>Draft genome sequence of CBS 2479, the standard type strain of Trichosporon asahii.</title>
        <authorList>
            <person name="Yang R.Y."/>
            <person name="Li H.T."/>
            <person name="Zhu H."/>
            <person name="Zhou G.P."/>
            <person name="Wang M."/>
            <person name="Wang L."/>
        </authorList>
    </citation>
    <scope>NUCLEOTIDE SEQUENCE [LARGE SCALE GENOMIC DNA]</scope>
    <source>
        <strain evidence="7">ATCC 90039 / CBS 2479 / JCM 2466 / KCTC 7840 / NCYC 2677 / UAMH 7654</strain>
    </source>
</reference>
<dbReference type="PIRSF" id="PIRSF004848">
    <property type="entry name" value="YBL036c_PLPDEIII"/>
    <property type="match status" value="1"/>
</dbReference>
<evidence type="ECO:0000313" key="7">
    <source>
        <dbReference type="Proteomes" id="UP000002748"/>
    </source>
</evidence>
<dbReference type="InterPro" id="IPR001608">
    <property type="entry name" value="Ala_racemase_N"/>
</dbReference>
<dbReference type="GO" id="GO:0030170">
    <property type="term" value="F:pyridoxal phosphate binding"/>
    <property type="evidence" value="ECO:0007669"/>
    <property type="project" value="UniProtKB-UniRule"/>
</dbReference>
<comment type="caution">
    <text evidence="6">The sequence shown here is derived from an EMBL/GenBank/DDBJ whole genome shotgun (WGS) entry which is preliminary data.</text>
</comment>
<comment type="function">
    <text evidence="2">Pyridoxal 5'-phosphate (PLP)-binding protein, which may be involved in intracellular homeostatic regulation of pyridoxal 5'-phosphate (PLP), the active form of vitamin B6.</text>
</comment>
<organism evidence="6 7">
    <name type="scientific">Trichosporon asahii var. asahii (strain ATCC 90039 / CBS 2479 / JCM 2466 / KCTC 7840 / NBRC 103889/ NCYC 2677 / UAMH 7654)</name>
    <name type="common">Yeast</name>
    <dbReference type="NCBI Taxonomy" id="1186058"/>
    <lineage>
        <taxon>Eukaryota</taxon>
        <taxon>Fungi</taxon>
        <taxon>Dikarya</taxon>
        <taxon>Basidiomycota</taxon>
        <taxon>Agaricomycotina</taxon>
        <taxon>Tremellomycetes</taxon>
        <taxon>Trichosporonales</taxon>
        <taxon>Trichosporonaceae</taxon>
        <taxon>Trichosporon</taxon>
    </lineage>
</organism>
<dbReference type="EMBL" id="ALBS01000202">
    <property type="protein sequence ID" value="EJT48544.1"/>
    <property type="molecule type" value="Genomic_DNA"/>
</dbReference>
<dbReference type="CDD" id="cd06822">
    <property type="entry name" value="PLPDE_III_YBL036c_euk"/>
    <property type="match status" value="1"/>
</dbReference>
<gene>
    <name evidence="6" type="ORF">A1Q1_02452</name>
</gene>
<dbReference type="Proteomes" id="UP000002748">
    <property type="component" value="Unassembled WGS sequence"/>
</dbReference>
<dbReference type="AlphaFoldDB" id="J6EVD8"/>
<evidence type="ECO:0000256" key="1">
    <source>
        <dbReference type="ARBA" id="ARBA00022898"/>
    </source>
</evidence>
<comment type="similarity">
    <text evidence="2 4">Belongs to the pyridoxal phosphate-binding protein YggS/PROSC family.</text>
</comment>
<dbReference type="GeneID" id="25985966"/>
<proteinExistence type="inferred from homology"/>
<dbReference type="OrthoDB" id="10264196at2759"/>
<dbReference type="RefSeq" id="XP_014179189.1">
    <property type="nucleotide sequence ID" value="XM_014323714.1"/>
</dbReference>
<dbReference type="PANTHER" id="PTHR10146:SF14">
    <property type="entry name" value="PYRIDOXAL PHOSPHATE HOMEOSTASIS PROTEIN"/>
    <property type="match status" value="1"/>
</dbReference>
<evidence type="ECO:0000313" key="6">
    <source>
        <dbReference type="EMBL" id="EJT48544.1"/>
    </source>
</evidence>
<comment type="cofactor">
    <cofactor evidence="3">
        <name>pyridoxal 5'-phosphate</name>
        <dbReference type="ChEBI" id="CHEBI:597326"/>
    </cofactor>
</comment>
<protein>
    <recommendedName>
        <fullName evidence="2">Pyridoxal phosphate homeostasis protein</fullName>
        <shortName evidence="2">PLP homeostasis protein</shortName>
    </recommendedName>
</protein>
<evidence type="ECO:0000256" key="2">
    <source>
        <dbReference type="HAMAP-Rule" id="MF_03225"/>
    </source>
</evidence>
<evidence type="ECO:0000256" key="3">
    <source>
        <dbReference type="PIRSR" id="PIRSR004848-1"/>
    </source>
</evidence>
<dbReference type="HAMAP" id="MF_02087">
    <property type="entry name" value="PLP_homeostasis"/>
    <property type="match status" value="1"/>
</dbReference>
<dbReference type="PANTHER" id="PTHR10146">
    <property type="entry name" value="PROLINE SYNTHETASE CO-TRANSCRIBED BACTERIAL HOMOLOG PROTEIN"/>
    <property type="match status" value="1"/>
</dbReference>
<dbReference type="Pfam" id="PF01168">
    <property type="entry name" value="Ala_racemase_N"/>
    <property type="match status" value="1"/>
</dbReference>
<feature type="modified residue" description="N6-(pyridoxal phosphate)lysine" evidence="2 3">
    <location>
        <position position="61"/>
    </location>
</feature>
<dbReference type="InterPro" id="IPR029066">
    <property type="entry name" value="PLP-binding_barrel"/>
</dbReference>
<dbReference type="FunFam" id="3.20.20.10:FF:000007">
    <property type="entry name" value="Pyridoxal phosphate homeostasis protein"/>
    <property type="match status" value="1"/>
</dbReference>
<dbReference type="VEuPathDB" id="FungiDB:A1Q1_02452"/>
<accession>J6EVD8</accession>
<dbReference type="InterPro" id="IPR011078">
    <property type="entry name" value="PyrdxlP_homeostasis"/>
</dbReference>
<dbReference type="Gene3D" id="3.20.20.10">
    <property type="entry name" value="Alanine racemase"/>
    <property type="match status" value="1"/>
</dbReference>
<sequence>MDHSLAYTPERGEELKSNLDEVLKEIDEAKPSGSNVSCIRSQLSRPRELADSQPRLVAISKIKPPSDIQALYDAGHRHFGENYIQELAEKAPLLPKDICWHFVGSLQSNKSKMLAAIPNLFVLETLSSEKLAGTLQKALHALPEERTMRVYLQVNTSGEDNKSGLPPLKGTDQGQELAKLALHVVNDCDRLELAGVMTIGSFEHSHAAGENPDFLTLKETKKYLEEILKEAGKERDLEISMGMSADFVEAVKEGSSSVRVGTRIFGARPKKK</sequence>
<evidence type="ECO:0000256" key="4">
    <source>
        <dbReference type="RuleBase" id="RU004514"/>
    </source>
</evidence>
<dbReference type="KEGG" id="tasa:A1Q1_02452"/>
<dbReference type="SUPFAM" id="SSF51419">
    <property type="entry name" value="PLP-binding barrel"/>
    <property type="match status" value="1"/>
</dbReference>
<keyword evidence="1 2" id="KW-0663">Pyridoxal phosphate</keyword>
<dbReference type="NCBIfam" id="TIGR00044">
    <property type="entry name" value="YggS family pyridoxal phosphate-dependent enzyme"/>
    <property type="match status" value="1"/>
</dbReference>
<evidence type="ECO:0000259" key="5">
    <source>
        <dbReference type="Pfam" id="PF01168"/>
    </source>
</evidence>
<dbReference type="HOGENOM" id="CLU_059988_2_1_1"/>
<feature type="domain" description="Alanine racemase N-terminal" evidence="5">
    <location>
        <begin position="38"/>
        <end position="269"/>
    </location>
</feature>
<name>J6EVD8_TRIAS</name>
<dbReference type="PROSITE" id="PS01211">
    <property type="entry name" value="UPF0001"/>
    <property type="match status" value="1"/>
</dbReference>